<evidence type="ECO:0000256" key="1">
    <source>
        <dbReference type="SAM" id="SignalP"/>
    </source>
</evidence>
<accession>A0A9J9QG97</accession>
<feature type="signal peptide" evidence="1">
    <location>
        <begin position="1"/>
        <end position="23"/>
    </location>
</feature>
<dbReference type="GeneID" id="84683543"/>
<gene>
    <name evidence="2" type="ordered locus">Dtpsy_3438</name>
</gene>
<protein>
    <submittedName>
        <fullName evidence="2">Uncharacterized protein</fullName>
    </submittedName>
</protein>
<dbReference type="KEGG" id="dia:Dtpsy_3438"/>
<dbReference type="EMBL" id="CP001392">
    <property type="protein sequence ID" value="ACM34865.1"/>
    <property type="molecule type" value="Genomic_DNA"/>
</dbReference>
<proteinExistence type="predicted"/>
<sequence>MRTTFSLAAIGMLVAALGATAFAGDRDHQDRRHPRERAMVTRCNDNAGQGMQTIPNNASAQERAHGWQYFSDPAACRAVVISPQGDYYFSRGRGLRWVAAAQTEV</sequence>
<feature type="chain" id="PRO_5039929333" evidence="1">
    <location>
        <begin position="24"/>
        <end position="105"/>
    </location>
</feature>
<evidence type="ECO:0000313" key="3">
    <source>
        <dbReference type="Proteomes" id="UP000000450"/>
    </source>
</evidence>
<keyword evidence="1" id="KW-0732">Signal</keyword>
<name>A0A9J9QG97_ACIET</name>
<dbReference type="RefSeq" id="WP_015914648.1">
    <property type="nucleotide sequence ID" value="NC_011992.1"/>
</dbReference>
<dbReference type="AlphaFoldDB" id="A0A9J9QG97"/>
<reference evidence="2 3" key="1">
    <citation type="journal article" date="2010" name="J. Bacteriol.">
        <title>Completed genome sequence of the anaerobic iron-oxidizing bacterium Acidovorax ebreus strain TPSY.</title>
        <authorList>
            <person name="Byrne-Bailey K.G."/>
            <person name="Weber K.A."/>
            <person name="Chair A.H."/>
            <person name="Bose S."/>
            <person name="Knox T."/>
            <person name="Spanbauer T.L."/>
            <person name="Chertkov O."/>
            <person name="Coates J.D."/>
        </authorList>
    </citation>
    <scope>NUCLEOTIDE SEQUENCE [LARGE SCALE GENOMIC DNA]</scope>
    <source>
        <strain evidence="2 3">TPSY</strain>
    </source>
</reference>
<dbReference type="Proteomes" id="UP000000450">
    <property type="component" value="Chromosome"/>
</dbReference>
<evidence type="ECO:0000313" key="2">
    <source>
        <dbReference type="EMBL" id="ACM34865.1"/>
    </source>
</evidence>
<organism evidence="2 3">
    <name type="scientific">Acidovorax ebreus (strain TPSY)</name>
    <name type="common">Diaphorobacter sp. (strain TPSY)</name>
    <dbReference type="NCBI Taxonomy" id="535289"/>
    <lineage>
        <taxon>Bacteria</taxon>
        <taxon>Pseudomonadati</taxon>
        <taxon>Pseudomonadota</taxon>
        <taxon>Betaproteobacteria</taxon>
        <taxon>Burkholderiales</taxon>
        <taxon>Comamonadaceae</taxon>
        <taxon>Diaphorobacter</taxon>
    </lineage>
</organism>
<keyword evidence="3" id="KW-1185">Reference proteome</keyword>